<dbReference type="Proteomes" id="UP000647133">
    <property type="component" value="Unassembled WGS sequence"/>
</dbReference>
<keyword evidence="1" id="KW-0812">Transmembrane</keyword>
<protein>
    <submittedName>
        <fullName evidence="2">FUSC family protein</fullName>
    </submittedName>
</protein>
<accession>A0ABR9AN47</accession>
<organism evidence="2 3">
    <name type="scientific">Echinicola arenosa</name>
    <dbReference type="NCBI Taxonomy" id="2774144"/>
    <lineage>
        <taxon>Bacteria</taxon>
        <taxon>Pseudomonadati</taxon>
        <taxon>Bacteroidota</taxon>
        <taxon>Cytophagia</taxon>
        <taxon>Cytophagales</taxon>
        <taxon>Cyclobacteriaceae</taxon>
        <taxon>Echinicola</taxon>
    </lineage>
</organism>
<gene>
    <name evidence="2" type="ORF">IFO69_13500</name>
</gene>
<comment type="caution">
    <text evidence="2">The sequence shown here is derived from an EMBL/GenBank/DDBJ whole genome shotgun (WGS) entry which is preliminary data.</text>
</comment>
<evidence type="ECO:0000256" key="1">
    <source>
        <dbReference type="SAM" id="Phobius"/>
    </source>
</evidence>
<proteinExistence type="predicted"/>
<feature type="transmembrane region" description="Helical" evidence="1">
    <location>
        <begin position="29"/>
        <end position="58"/>
    </location>
</feature>
<evidence type="ECO:0000313" key="2">
    <source>
        <dbReference type="EMBL" id="MBD8489767.1"/>
    </source>
</evidence>
<keyword evidence="1" id="KW-0472">Membrane</keyword>
<dbReference type="EMBL" id="JACYTQ010000004">
    <property type="protein sequence ID" value="MBD8489767.1"/>
    <property type="molecule type" value="Genomic_DNA"/>
</dbReference>
<evidence type="ECO:0000313" key="3">
    <source>
        <dbReference type="Proteomes" id="UP000647133"/>
    </source>
</evidence>
<dbReference type="RefSeq" id="WP_192010651.1">
    <property type="nucleotide sequence ID" value="NZ_JACYTQ010000004.1"/>
</dbReference>
<keyword evidence="3" id="KW-1185">Reference proteome</keyword>
<keyword evidence="1" id="KW-1133">Transmembrane helix</keyword>
<sequence>MEQRKLAALTDKELLVEAKKMKSTKIYDAALFGLLVGIAIYSSLVNGFGLLTFLPLVYLPIAGKNKAKARDLKQILKERNLSEG</sequence>
<name>A0ABR9AN47_9BACT</name>
<reference evidence="2 3" key="1">
    <citation type="submission" date="2020-09" db="EMBL/GenBank/DDBJ databases">
        <title>Echinicola sp. CAU 1574 isolated from sand of Sido Beach.</title>
        <authorList>
            <person name="Kim W."/>
        </authorList>
    </citation>
    <scope>NUCLEOTIDE SEQUENCE [LARGE SCALE GENOMIC DNA]</scope>
    <source>
        <strain evidence="2 3">CAU 1574</strain>
    </source>
</reference>